<comment type="caution">
    <text evidence="1">The sequence shown here is derived from an EMBL/GenBank/DDBJ whole genome shotgun (WGS) entry which is preliminary data.</text>
</comment>
<sequence length="288" mass="32355">MKYVLLLIVSFLVGCSSISQPPKVLYVTTEPGKHHDYTAQRKIFEGVAKEAGWNYTVHSNEHYEQLKQLVDSNLTEGYDAVVYNFCFAHSKDLLAAENMINQTRVKGTPAMVIHCSMHSFWPTFKDGESAEVLGSTYQGSATPDPAEVKKWRAKYPNRPFPVWGDFTGIASTKHGPKIPMKVSKCCEHDATKSLSDEGYTTVNAELYNNHYMVDGVKPLLRGTQKGVGYKGKGKNRKEVLVDDEAIIMWQVPQGKSEVVGLTTGHSTEEWQQKEFQLLIKDAVDYLTR</sequence>
<dbReference type="AlphaFoldDB" id="A6DKE2"/>
<dbReference type="eggNOG" id="COG3828">
    <property type="taxonomic scope" value="Bacteria"/>
</dbReference>
<name>A6DKE2_9BACT</name>
<dbReference type="STRING" id="313628.LNTAR_00525"/>
<protein>
    <submittedName>
        <fullName evidence="1">Uncharacterized protein</fullName>
    </submittedName>
</protein>
<dbReference type="EMBL" id="ABCK01000007">
    <property type="protein sequence ID" value="EDM27840.1"/>
    <property type="molecule type" value="Genomic_DNA"/>
</dbReference>
<dbReference type="InterPro" id="IPR029062">
    <property type="entry name" value="Class_I_gatase-like"/>
</dbReference>
<organism evidence="1 2">
    <name type="scientific">Lentisphaera araneosa HTCC2155</name>
    <dbReference type="NCBI Taxonomy" id="313628"/>
    <lineage>
        <taxon>Bacteria</taxon>
        <taxon>Pseudomonadati</taxon>
        <taxon>Lentisphaerota</taxon>
        <taxon>Lentisphaeria</taxon>
        <taxon>Lentisphaerales</taxon>
        <taxon>Lentisphaeraceae</taxon>
        <taxon>Lentisphaera</taxon>
    </lineage>
</organism>
<dbReference type="RefSeq" id="WP_007278354.1">
    <property type="nucleotide sequence ID" value="NZ_ABCK01000007.1"/>
</dbReference>
<accession>A6DKE2</accession>
<dbReference type="PANTHER" id="PTHR40469">
    <property type="entry name" value="SECRETED GLYCOSYL HYDROLASE"/>
    <property type="match status" value="1"/>
</dbReference>
<dbReference type="SUPFAM" id="SSF52317">
    <property type="entry name" value="Class I glutamine amidotransferase-like"/>
    <property type="match status" value="1"/>
</dbReference>
<proteinExistence type="predicted"/>
<keyword evidence="2" id="KW-1185">Reference proteome</keyword>
<dbReference type="PROSITE" id="PS51257">
    <property type="entry name" value="PROKAR_LIPOPROTEIN"/>
    <property type="match status" value="1"/>
</dbReference>
<evidence type="ECO:0000313" key="1">
    <source>
        <dbReference type="EMBL" id="EDM27840.1"/>
    </source>
</evidence>
<evidence type="ECO:0000313" key="2">
    <source>
        <dbReference type="Proteomes" id="UP000004947"/>
    </source>
</evidence>
<dbReference type="Proteomes" id="UP000004947">
    <property type="component" value="Unassembled WGS sequence"/>
</dbReference>
<dbReference type="Gene3D" id="3.40.50.880">
    <property type="match status" value="1"/>
</dbReference>
<reference evidence="1 2" key="1">
    <citation type="journal article" date="2010" name="J. Bacteriol.">
        <title>Genome sequence of Lentisphaera araneosa HTCC2155T, the type species of the order Lentisphaerales in the phylum Lentisphaerae.</title>
        <authorList>
            <person name="Thrash J.C."/>
            <person name="Cho J.C."/>
            <person name="Vergin K.L."/>
            <person name="Morris R.M."/>
            <person name="Giovannoni S.J."/>
        </authorList>
    </citation>
    <scope>NUCLEOTIDE SEQUENCE [LARGE SCALE GENOMIC DNA]</scope>
    <source>
        <strain evidence="1 2">HTCC2155</strain>
    </source>
</reference>
<dbReference type="PANTHER" id="PTHR40469:SF2">
    <property type="entry name" value="GALACTOSE-BINDING DOMAIN-LIKE SUPERFAMILY PROTEIN"/>
    <property type="match status" value="1"/>
</dbReference>
<gene>
    <name evidence="1" type="ORF">LNTAR_00525</name>
</gene>